<dbReference type="EC" id="1.14.14.1" evidence="6"/>
<evidence type="ECO:0000256" key="14">
    <source>
        <dbReference type="ARBA" id="ARBA00023136"/>
    </source>
</evidence>
<comment type="subcellular location">
    <subcellularLocation>
        <location evidence="4">Endoplasmic reticulum membrane</location>
        <topology evidence="4">Peripheral membrane protein</topology>
    </subcellularLocation>
    <subcellularLocation>
        <location evidence="3">Microsome membrane</location>
        <topology evidence="3">Peripheral membrane protein</topology>
    </subcellularLocation>
</comment>
<keyword evidence="14" id="KW-0472">Membrane</keyword>
<dbReference type="PANTHER" id="PTHR24292:SF54">
    <property type="entry name" value="CYP9F3-RELATED"/>
    <property type="match status" value="1"/>
</dbReference>
<evidence type="ECO:0000256" key="10">
    <source>
        <dbReference type="ARBA" id="ARBA00022848"/>
    </source>
</evidence>
<dbReference type="Proteomes" id="UP000324832">
    <property type="component" value="Unassembled WGS sequence"/>
</dbReference>
<keyword evidence="9" id="KW-0256">Endoplasmic reticulum</keyword>
<evidence type="ECO:0000256" key="13">
    <source>
        <dbReference type="ARBA" id="ARBA00023033"/>
    </source>
</evidence>
<evidence type="ECO:0000313" key="17">
    <source>
        <dbReference type="EMBL" id="VVC90587.1"/>
    </source>
</evidence>
<dbReference type="SUPFAM" id="SSF48264">
    <property type="entry name" value="Cytochrome P450"/>
    <property type="match status" value="1"/>
</dbReference>
<evidence type="ECO:0000256" key="8">
    <source>
        <dbReference type="ARBA" id="ARBA00022723"/>
    </source>
</evidence>
<accession>A0A5E4PZW5</accession>
<keyword evidence="10" id="KW-0492">Microsome</keyword>
<proteinExistence type="inferred from homology"/>
<evidence type="ECO:0000256" key="4">
    <source>
        <dbReference type="ARBA" id="ARBA00004406"/>
    </source>
</evidence>
<dbReference type="GO" id="GO:0020037">
    <property type="term" value="F:heme binding"/>
    <property type="evidence" value="ECO:0007669"/>
    <property type="project" value="InterPro"/>
</dbReference>
<comment type="catalytic activity">
    <reaction evidence="15">
        <text>an organic molecule + reduced [NADPH--hemoprotein reductase] + O2 = an alcohol + oxidized [NADPH--hemoprotein reductase] + H2O + H(+)</text>
        <dbReference type="Rhea" id="RHEA:17149"/>
        <dbReference type="Rhea" id="RHEA-COMP:11964"/>
        <dbReference type="Rhea" id="RHEA-COMP:11965"/>
        <dbReference type="ChEBI" id="CHEBI:15377"/>
        <dbReference type="ChEBI" id="CHEBI:15378"/>
        <dbReference type="ChEBI" id="CHEBI:15379"/>
        <dbReference type="ChEBI" id="CHEBI:30879"/>
        <dbReference type="ChEBI" id="CHEBI:57618"/>
        <dbReference type="ChEBI" id="CHEBI:58210"/>
        <dbReference type="ChEBI" id="CHEBI:142491"/>
        <dbReference type="EC" id="1.14.14.1"/>
    </reaction>
</comment>
<organism evidence="17 18">
    <name type="scientific">Leptidea sinapis</name>
    <dbReference type="NCBI Taxonomy" id="189913"/>
    <lineage>
        <taxon>Eukaryota</taxon>
        <taxon>Metazoa</taxon>
        <taxon>Ecdysozoa</taxon>
        <taxon>Arthropoda</taxon>
        <taxon>Hexapoda</taxon>
        <taxon>Insecta</taxon>
        <taxon>Pterygota</taxon>
        <taxon>Neoptera</taxon>
        <taxon>Endopterygota</taxon>
        <taxon>Lepidoptera</taxon>
        <taxon>Glossata</taxon>
        <taxon>Ditrysia</taxon>
        <taxon>Papilionoidea</taxon>
        <taxon>Pieridae</taxon>
        <taxon>Dismorphiinae</taxon>
        <taxon>Leptidea</taxon>
    </lineage>
</organism>
<dbReference type="InterPro" id="IPR036396">
    <property type="entry name" value="Cyt_P450_sf"/>
</dbReference>
<protein>
    <recommendedName>
        <fullName evidence="6">unspecific monooxygenase</fullName>
        <ecNumber evidence="6">1.14.14.1</ecNumber>
    </recommendedName>
</protein>
<evidence type="ECO:0000256" key="9">
    <source>
        <dbReference type="ARBA" id="ARBA00022824"/>
    </source>
</evidence>
<dbReference type="Pfam" id="PF00067">
    <property type="entry name" value="p450"/>
    <property type="match status" value="1"/>
</dbReference>
<evidence type="ECO:0000256" key="11">
    <source>
        <dbReference type="ARBA" id="ARBA00023002"/>
    </source>
</evidence>
<dbReference type="GO" id="GO:0016712">
    <property type="term" value="F:oxidoreductase activity, acting on paired donors, with incorporation or reduction of molecular oxygen, reduced flavin or flavoprotein as one donor, and incorporation of one atom of oxygen"/>
    <property type="evidence" value="ECO:0007669"/>
    <property type="project" value="UniProtKB-EC"/>
</dbReference>
<dbReference type="AlphaFoldDB" id="A0A5E4PZW5"/>
<dbReference type="GO" id="GO:0005789">
    <property type="term" value="C:endoplasmic reticulum membrane"/>
    <property type="evidence" value="ECO:0007669"/>
    <property type="project" value="UniProtKB-SubCell"/>
</dbReference>
<comment type="cofactor">
    <cofactor evidence="1 16">
        <name>heme</name>
        <dbReference type="ChEBI" id="CHEBI:30413"/>
    </cofactor>
</comment>
<evidence type="ECO:0000256" key="15">
    <source>
        <dbReference type="ARBA" id="ARBA00047827"/>
    </source>
</evidence>
<dbReference type="InterPro" id="IPR002403">
    <property type="entry name" value="Cyt_P450_E_grp-IV"/>
</dbReference>
<dbReference type="InterPro" id="IPR001128">
    <property type="entry name" value="Cyt_P450"/>
</dbReference>
<evidence type="ECO:0000256" key="5">
    <source>
        <dbReference type="ARBA" id="ARBA00010617"/>
    </source>
</evidence>
<reference evidence="17 18" key="1">
    <citation type="submission" date="2017-07" db="EMBL/GenBank/DDBJ databases">
        <authorList>
            <person name="Talla V."/>
            <person name="Backstrom N."/>
        </authorList>
    </citation>
    <scope>NUCLEOTIDE SEQUENCE [LARGE SCALE GENOMIC DNA]</scope>
</reference>
<dbReference type="PRINTS" id="PR00385">
    <property type="entry name" value="P450"/>
</dbReference>
<comment type="similarity">
    <text evidence="5">Belongs to the cytochrome P450 family.</text>
</comment>
<evidence type="ECO:0000256" key="3">
    <source>
        <dbReference type="ARBA" id="ARBA00004174"/>
    </source>
</evidence>
<keyword evidence="11" id="KW-0560">Oxidoreductase</keyword>
<dbReference type="PANTHER" id="PTHR24292">
    <property type="entry name" value="CYTOCHROME P450"/>
    <property type="match status" value="1"/>
</dbReference>
<keyword evidence="12 16" id="KW-0408">Iron</keyword>
<gene>
    <name evidence="17" type="ORF">LSINAPIS_LOCUS3459</name>
</gene>
<keyword evidence="8 16" id="KW-0479">Metal-binding</keyword>
<evidence type="ECO:0000256" key="7">
    <source>
        <dbReference type="ARBA" id="ARBA00022617"/>
    </source>
</evidence>
<dbReference type="EMBL" id="FZQP02000826">
    <property type="protein sequence ID" value="VVC90587.1"/>
    <property type="molecule type" value="Genomic_DNA"/>
</dbReference>
<keyword evidence="13" id="KW-0503">Monooxygenase</keyword>
<evidence type="ECO:0000256" key="16">
    <source>
        <dbReference type="PIRSR" id="PIRSR602403-1"/>
    </source>
</evidence>
<comment type="function">
    <text evidence="2">May be involved in the metabolism of insect hormones and in the breakdown of synthetic insecticides.</text>
</comment>
<evidence type="ECO:0000256" key="2">
    <source>
        <dbReference type="ARBA" id="ARBA00003690"/>
    </source>
</evidence>
<sequence length="149" mass="17439">MLYMFAGYETSATTGQFAAYELARHPDIQARARDEILTVLQKHGGECTYEAQNEMTYLNMVLDETMRIHPPMRALFRRCTKDFRLPDSDVVIEEGTLVFIPIHSIQMDPDIFDDPQRFDPERFTPERKVKMHPCHWMPFGEGPRKCLEI</sequence>
<keyword evidence="7 16" id="KW-0349">Heme</keyword>
<keyword evidence="18" id="KW-1185">Reference proteome</keyword>
<evidence type="ECO:0000313" key="18">
    <source>
        <dbReference type="Proteomes" id="UP000324832"/>
    </source>
</evidence>
<feature type="binding site" description="axial binding residue" evidence="16">
    <location>
        <position position="146"/>
    </location>
    <ligand>
        <name>heme</name>
        <dbReference type="ChEBI" id="CHEBI:30413"/>
    </ligand>
    <ligandPart>
        <name>Fe</name>
        <dbReference type="ChEBI" id="CHEBI:18248"/>
    </ligandPart>
</feature>
<evidence type="ECO:0000256" key="12">
    <source>
        <dbReference type="ARBA" id="ARBA00023004"/>
    </source>
</evidence>
<dbReference type="Gene3D" id="1.10.630.10">
    <property type="entry name" value="Cytochrome P450"/>
    <property type="match status" value="1"/>
</dbReference>
<evidence type="ECO:0000256" key="1">
    <source>
        <dbReference type="ARBA" id="ARBA00001971"/>
    </source>
</evidence>
<dbReference type="PRINTS" id="PR00465">
    <property type="entry name" value="EP450IV"/>
</dbReference>
<dbReference type="GO" id="GO:0005506">
    <property type="term" value="F:iron ion binding"/>
    <property type="evidence" value="ECO:0007669"/>
    <property type="project" value="InterPro"/>
</dbReference>
<name>A0A5E4PZW5_9NEOP</name>
<dbReference type="InterPro" id="IPR050476">
    <property type="entry name" value="Insect_CytP450_Detox"/>
</dbReference>
<evidence type="ECO:0000256" key="6">
    <source>
        <dbReference type="ARBA" id="ARBA00012109"/>
    </source>
</evidence>